<evidence type="ECO:0000256" key="4">
    <source>
        <dbReference type="ARBA" id="ARBA00010772"/>
    </source>
</evidence>
<comment type="similarity">
    <text evidence="4 13">Belongs to the mannose-6-phosphate isomerase type 1 family.</text>
</comment>
<dbReference type="InterPro" id="IPR011051">
    <property type="entry name" value="RmlC_Cupin_sf"/>
</dbReference>
<dbReference type="Pfam" id="PF01238">
    <property type="entry name" value="PMI_typeI_C"/>
    <property type="match status" value="1"/>
</dbReference>
<evidence type="ECO:0000256" key="2">
    <source>
        <dbReference type="ARBA" id="ARBA00002564"/>
    </source>
</evidence>
<comment type="catalytic activity">
    <reaction evidence="1">
        <text>D-mannose 6-phosphate = D-fructose 6-phosphate</text>
        <dbReference type="Rhea" id="RHEA:12356"/>
        <dbReference type="ChEBI" id="CHEBI:58735"/>
        <dbReference type="ChEBI" id="CHEBI:61527"/>
        <dbReference type="EC" id="5.3.1.8"/>
    </reaction>
</comment>
<name>A0A0E9NC37_SAICN</name>
<evidence type="ECO:0000259" key="16">
    <source>
        <dbReference type="Pfam" id="PF20512"/>
    </source>
</evidence>
<protein>
    <recommendedName>
        <fullName evidence="6">Mannose-6-phosphate isomerase</fullName>
        <ecNumber evidence="5">5.3.1.8</ecNumber>
    </recommendedName>
    <alternativeName>
        <fullName evidence="10">Phosphohexomutase</fullName>
    </alternativeName>
    <alternativeName>
        <fullName evidence="11">Phosphomannose isomerase</fullName>
    </alternativeName>
</protein>
<organism evidence="17 18">
    <name type="scientific">Saitoella complicata (strain BCRC 22490 / CBS 7301 / JCM 7358 / NBRC 10748 / NRRL Y-17804)</name>
    <dbReference type="NCBI Taxonomy" id="698492"/>
    <lineage>
        <taxon>Eukaryota</taxon>
        <taxon>Fungi</taxon>
        <taxon>Dikarya</taxon>
        <taxon>Ascomycota</taxon>
        <taxon>Taphrinomycotina</taxon>
        <taxon>Taphrinomycotina incertae sedis</taxon>
        <taxon>Saitoella</taxon>
    </lineage>
</organism>
<comment type="cofactor">
    <cofactor evidence="12">
        <name>Zn(2+)</name>
        <dbReference type="ChEBI" id="CHEBI:29105"/>
    </cofactor>
    <text evidence="12">Binds 1 zinc ion per subunit.</text>
</comment>
<sequence>MPGIPSITMATPKFLQLKCGTNNYEWGSTDPNSRVVRYAAATPGFEKKDEPYSEMWMGTHATLPSHDLASGRPLADLLAENPELMGAKVQQAYESKLPFLFKIMSIGKILPFQAHPDKEWGQKLHIKDPKQFVDPNHKPEIAIALSHFAGFSGFRPLKQIISVLKAAPIFAEFPGAEATQTFISTVSGNEESEDKKIVQANKAALRQFLHAILTQSTSRIEEYTKKLLDYIASPTSSFGPHGADLPGLLRLIHTQYGADPGLFSAPLLNCIFLKPGEYIYIGADEPHAYITGEIVECMASSDNVVNAGFCPPSDRNPDLLMDILTFEYLPKAAFKLDPKAKYGHSLLYDPPIDEFAILATSLAPGQTENVDPIAGPSIMVFTKGKGRMSVGGQSKDVKEGEVYFVTYGEEVVLEAQDGDYEAGLEAYRCYTDLN</sequence>
<evidence type="ECO:0000256" key="12">
    <source>
        <dbReference type="PIRSR" id="PIRSR001480-2"/>
    </source>
</evidence>
<dbReference type="InterPro" id="IPR014710">
    <property type="entry name" value="RmlC-like_jellyroll"/>
</dbReference>
<gene>
    <name evidence="17" type="ORF">G7K_1630-t1</name>
</gene>
<feature type="domain" description="Phosphomannose isomerase type I C-terminal" evidence="14">
    <location>
        <begin position="345"/>
        <end position="393"/>
    </location>
</feature>
<dbReference type="GO" id="GO:0005975">
    <property type="term" value="P:carbohydrate metabolic process"/>
    <property type="evidence" value="ECO:0007669"/>
    <property type="project" value="InterPro"/>
</dbReference>
<reference evidence="17 18" key="1">
    <citation type="journal article" date="2011" name="J. Gen. Appl. Microbiol.">
        <title>Draft genome sequencing of the enigmatic yeast Saitoella complicata.</title>
        <authorList>
            <person name="Nishida H."/>
            <person name="Hamamoto M."/>
            <person name="Sugiyama J."/>
        </authorList>
    </citation>
    <scope>NUCLEOTIDE SEQUENCE [LARGE SCALE GENOMIC DNA]</scope>
    <source>
        <strain evidence="17 18">NRRL Y-17804</strain>
    </source>
</reference>
<dbReference type="CDD" id="cd07011">
    <property type="entry name" value="cupin_PMI_type_I_N"/>
    <property type="match status" value="1"/>
</dbReference>
<dbReference type="InterPro" id="IPR046458">
    <property type="entry name" value="PMI_typeI_hel"/>
</dbReference>
<evidence type="ECO:0000256" key="5">
    <source>
        <dbReference type="ARBA" id="ARBA00011956"/>
    </source>
</evidence>
<comment type="pathway">
    <text evidence="3">Nucleotide-sugar biosynthesis; GDP-alpha-D-mannose biosynthesis; alpha-D-mannose 1-phosphate from D-fructose 6-phosphate: step 1/2.</text>
</comment>
<dbReference type="InterPro" id="IPR001250">
    <property type="entry name" value="Man6P_Isoase-1"/>
</dbReference>
<dbReference type="NCBIfam" id="TIGR00218">
    <property type="entry name" value="manA"/>
    <property type="match status" value="1"/>
</dbReference>
<reference evidence="17 18" key="2">
    <citation type="journal article" date="2014" name="J. Gen. Appl. Microbiol.">
        <title>The early diverging ascomycetous budding yeast Saitoella complicata has three histone deacetylases belonging to the Clr6, Hos2, and Rpd3 lineages.</title>
        <authorList>
            <person name="Nishida H."/>
            <person name="Matsumoto T."/>
            <person name="Kondo S."/>
            <person name="Hamamoto M."/>
            <person name="Yoshikawa H."/>
        </authorList>
    </citation>
    <scope>NUCLEOTIDE SEQUENCE [LARGE SCALE GENOMIC DNA]</scope>
    <source>
        <strain evidence="17 18">NRRL Y-17804</strain>
    </source>
</reference>
<proteinExistence type="inferred from homology"/>
<evidence type="ECO:0000256" key="7">
    <source>
        <dbReference type="ARBA" id="ARBA00022723"/>
    </source>
</evidence>
<dbReference type="PANTHER" id="PTHR10309:SF4">
    <property type="entry name" value="MANNOSE-6-PHOSPHATE ISOMERASE"/>
    <property type="match status" value="1"/>
</dbReference>
<evidence type="ECO:0000256" key="6">
    <source>
        <dbReference type="ARBA" id="ARBA00018236"/>
    </source>
</evidence>
<evidence type="ECO:0000256" key="8">
    <source>
        <dbReference type="ARBA" id="ARBA00022833"/>
    </source>
</evidence>
<dbReference type="Gene3D" id="2.60.120.10">
    <property type="entry name" value="Jelly Rolls"/>
    <property type="match status" value="2"/>
</dbReference>
<evidence type="ECO:0000313" key="18">
    <source>
        <dbReference type="Proteomes" id="UP000033140"/>
    </source>
</evidence>
<feature type="domain" description="Phosphomannose isomerase type I catalytic" evidence="15">
    <location>
        <begin position="15"/>
        <end position="157"/>
    </location>
</feature>
<dbReference type="InterPro" id="IPR016305">
    <property type="entry name" value="Mannose-6-P_Isomerase"/>
</dbReference>
<dbReference type="UniPathway" id="UPA00126">
    <property type="reaction ID" value="UER00423"/>
</dbReference>
<dbReference type="AlphaFoldDB" id="A0A0E9NC37"/>
<evidence type="ECO:0000259" key="15">
    <source>
        <dbReference type="Pfam" id="PF20511"/>
    </source>
</evidence>
<feature type="binding site" evidence="12">
    <location>
        <position position="115"/>
    </location>
    <ligand>
        <name>Zn(2+)</name>
        <dbReference type="ChEBI" id="CHEBI:29105"/>
    </ligand>
</feature>
<dbReference type="GO" id="GO:0005829">
    <property type="term" value="C:cytosol"/>
    <property type="evidence" value="ECO:0007669"/>
    <property type="project" value="TreeGrafter"/>
</dbReference>
<evidence type="ECO:0000313" key="17">
    <source>
        <dbReference type="EMBL" id="GAO47422.1"/>
    </source>
</evidence>
<keyword evidence="18" id="KW-1185">Reference proteome</keyword>
<evidence type="ECO:0000259" key="14">
    <source>
        <dbReference type="Pfam" id="PF01238"/>
    </source>
</evidence>
<dbReference type="PANTHER" id="PTHR10309">
    <property type="entry name" value="MANNOSE-6-PHOSPHATE ISOMERASE"/>
    <property type="match status" value="1"/>
</dbReference>
<dbReference type="Pfam" id="PF20512">
    <property type="entry name" value="PMI_typeI_hel"/>
    <property type="match status" value="1"/>
</dbReference>
<evidence type="ECO:0000256" key="9">
    <source>
        <dbReference type="ARBA" id="ARBA00023235"/>
    </source>
</evidence>
<evidence type="ECO:0000256" key="10">
    <source>
        <dbReference type="ARBA" id="ARBA00029741"/>
    </source>
</evidence>
<evidence type="ECO:0000256" key="11">
    <source>
        <dbReference type="ARBA" id="ARBA00030762"/>
    </source>
</evidence>
<keyword evidence="9" id="KW-0413">Isomerase</keyword>
<comment type="function">
    <text evidence="2">Involved in the synthesis of the GDP-mannose and dolichol-phosphate-mannose required for a number of critical mannosyl transfer reactions.</text>
</comment>
<evidence type="ECO:0000256" key="1">
    <source>
        <dbReference type="ARBA" id="ARBA00000757"/>
    </source>
</evidence>
<dbReference type="STRING" id="698492.A0A0E9NC37"/>
<feature type="binding site" evidence="12">
    <location>
        <position position="113"/>
    </location>
    <ligand>
        <name>Zn(2+)</name>
        <dbReference type="ChEBI" id="CHEBI:29105"/>
    </ligand>
</feature>
<dbReference type="Gene3D" id="1.10.441.10">
    <property type="entry name" value="Phosphomannose Isomerase, domain 2"/>
    <property type="match status" value="1"/>
</dbReference>
<feature type="binding site" evidence="12">
    <location>
        <position position="140"/>
    </location>
    <ligand>
        <name>Zn(2+)</name>
        <dbReference type="ChEBI" id="CHEBI:29105"/>
    </ligand>
</feature>
<evidence type="ECO:0000256" key="3">
    <source>
        <dbReference type="ARBA" id="ARBA00004666"/>
    </source>
</evidence>
<evidence type="ECO:0000256" key="13">
    <source>
        <dbReference type="RuleBase" id="RU004189"/>
    </source>
</evidence>
<dbReference type="OMA" id="QHYSEMW"/>
<feature type="domain" description="Phosphomannose isomerase type I helical insertion" evidence="16">
    <location>
        <begin position="176"/>
        <end position="268"/>
    </location>
</feature>
<keyword evidence="8 12" id="KW-0862">Zinc</keyword>
<accession>A0A0E9NC37</accession>
<dbReference type="Pfam" id="PF20511">
    <property type="entry name" value="PMI_typeI_cat"/>
    <property type="match status" value="1"/>
</dbReference>
<dbReference type="GO" id="GO:0009298">
    <property type="term" value="P:GDP-mannose biosynthetic process"/>
    <property type="evidence" value="ECO:0007669"/>
    <property type="project" value="UniProtKB-UniPathway"/>
</dbReference>
<dbReference type="InterPro" id="IPR046457">
    <property type="entry name" value="PMI_typeI_cat"/>
</dbReference>
<dbReference type="GO" id="GO:0004476">
    <property type="term" value="F:mannose-6-phosphate isomerase activity"/>
    <property type="evidence" value="ECO:0007669"/>
    <property type="project" value="UniProtKB-EC"/>
</dbReference>
<dbReference type="EMBL" id="BACD03000009">
    <property type="protein sequence ID" value="GAO47422.1"/>
    <property type="molecule type" value="Genomic_DNA"/>
</dbReference>
<reference evidence="17 18" key="3">
    <citation type="journal article" date="2015" name="Genome Announc.">
        <title>Draft Genome Sequence of the Archiascomycetous Yeast Saitoella complicata.</title>
        <authorList>
            <person name="Yamauchi K."/>
            <person name="Kondo S."/>
            <person name="Hamamoto M."/>
            <person name="Takahashi Y."/>
            <person name="Ogura Y."/>
            <person name="Hayashi T."/>
            <person name="Nishida H."/>
        </authorList>
    </citation>
    <scope>NUCLEOTIDE SEQUENCE [LARGE SCALE GENOMIC DNA]</scope>
    <source>
        <strain evidence="17 18">NRRL Y-17804</strain>
    </source>
</reference>
<dbReference type="Proteomes" id="UP000033140">
    <property type="component" value="Unassembled WGS sequence"/>
</dbReference>
<dbReference type="PRINTS" id="PR00714">
    <property type="entry name" value="MAN6PISMRASE"/>
</dbReference>
<dbReference type="SUPFAM" id="SSF51182">
    <property type="entry name" value="RmlC-like cupins"/>
    <property type="match status" value="1"/>
</dbReference>
<dbReference type="EC" id="5.3.1.8" evidence="5"/>
<keyword evidence="7 12" id="KW-0479">Metal-binding</keyword>
<dbReference type="GO" id="GO:0008270">
    <property type="term" value="F:zinc ion binding"/>
    <property type="evidence" value="ECO:0007669"/>
    <property type="project" value="InterPro"/>
</dbReference>
<dbReference type="InterPro" id="IPR046456">
    <property type="entry name" value="PMI_typeI_C"/>
</dbReference>
<feature type="binding site" evidence="12">
    <location>
        <position position="287"/>
    </location>
    <ligand>
        <name>Zn(2+)</name>
        <dbReference type="ChEBI" id="CHEBI:29105"/>
    </ligand>
</feature>
<dbReference type="PIRSF" id="PIRSF001480">
    <property type="entry name" value="Mannose-6-phosphate_isomerase"/>
    <property type="match status" value="1"/>
</dbReference>
<comment type="caution">
    <text evidence="17">The sequence shown here is derived from an EMBL/GenBank/DDBJ whole genome shotgun (WGS) entry which is preliminary data.</text>
</comment>